<dbReference type="EMBL" id="JBGOOW010000003">
    <property type="protein sequence ID" value="MEZ8180116.1"/>
    <property type="molecule type" value="Genomic_DNA"/>
</dbReference>
<dbReference type="Proteomes" id="UP001569200">
    <property type="component" value="Unassembled WGS sequence"/>
</dbReference>
<keyword evidence="1" id="KW-1133">Transmembrane helix</keyword>
<evidence type="ECO:0000313" key="3">
    <source>
        <dbReference type="Proteomes" id="UP001569200"/>
    </source>
</evidence>
<reference evidence="2 3" key="1">
    <citation type="submission" date="2024-06" db="EMBL/GenBank/DDBJ databases">
        <authorList>
            <person name="Steensen K."/>
            <person name="Seneca J."/>
            <person name="Bartlau N."/>
            <person name="Yu A.X."/>
            <person name="Polz M.F."/>
        </authorList>
    </citation>
    <scope>NUCLEOTIDE SEQUENCE [LARGE SCALE GENOMIC DNA]</scope>
    <source>
        <strain evidence="2 3">1F145</strain>
    </source>
</reference>
<sequence length="134" mass="15222">MALLILFLLVLLWGFLGWLNDDVILFGLVVPILVLVASILYGSYTWLKIGAWGSFDVLTVFCTIKKECFGVYSFSSYVGFAKLNNWYLSTNVAWTATLVPMFGNMFCTLVLDNIEPLKRLKKYLFTCNSPTENH</sequence>
<keyword evidence="3" id="KW-1185">Reference proteome</keyword>
<dbReference type="RefSeq" id="WP_102556436.1">
    <property type="nucleotide sequence ID" value="NZ_CAWNVS010000062.1"/>
</dbReference>
<keyword evidence="1" id="KW-0812">Transmembrane</keyword>
<evidence type="ECO:0000256" key="1">
    <source>
        <dbReference type="SAM" id="Phobius"/>
    </source>
</evidence>
<accession>A0ABV4LNT8</accession>
<proteinExistence type="predicted"/>
<organism evidence="2 3">
    <name type="scientific">Vibrio splendidus</name>
    <dbReference type="NCBI Taxonomy" id="29497"/>
    <lineage>
        <taxon>Bacteria</taxon>
        <taxon>Pseudomonadati</taxon>
        <taxon>Pseudomonadota</taxon>
        <taxon>Gammaproteobacteria</taxon>
        <taxon>Vibrionales</taxon>
        <taxon>Vibrionaceae</taxon>
        <taxon>Vibrio</taxon>
    </lineage>
</organism>
<keyword evidence="1" id="KW-0472">Membrane</keyword>
<name>A0ABV4LNT8_VIBSP</name>
<gene>
    <name evidence="2" type="ORF">ACED33_05475</name>
</gene>
<evidence type="ECO:0000313" key="2">
    <source>
        <dbReference type="EMBL" id="MEZ8180116.1"/>
    </source>
</evidence>
<comment type="caution">
    <text evidence="2">The sequence shown here is derived from an EMBL/GenBank/DDBJ whole genome shotgun (WGS) entry which is preliminary data.</text>
</comment>
<protein>
    <submittedName>
        <fullName evidence="2">Uncharacterized protein</fullName>
    </submittedName>
</protein>
<feature type="transmembrane region" description="Helical" evidence="1">
    <location>
        <begin position="27"/>
        <end position="47"/>
    </location>
</feature>